<dbReference type="Proteomes" id="UP000324767">
    <property type="component" value="Unassembled WGS sequence"/>
</dbReference>
<name>A0A5M8PSP6_9LECA</name>
<evidence type="ECO:0000313" key="2">
    <source>
        <dbReference type="EMBL" id="KAA6412596.1"/>
    </source>
</evidence>
<dbReference type="EMBL" id="VXIT01000005">
    <property type="protein sequence ID" value="KAA6412596.1"/>
    <property type="molecule type" value="Genomic_DNA"/>
</dbReference>
<dbReference type="AlphaFoldDB" id="A0A5M8PSP6"/>
<feature type="compositionally biased region" description="Basic and acidic residues" evidence="1">
    <location>
        <begin position="68"/>
        <end position="77"/>
    </location>
</feature>
<feature type="region of interest" description="Disordered" evidence="1">
    <location>
        <begin position="66"/>
        <end position="85"/>
    </location>
</feature>
<reference evidence="2 3" key="1">
    <citation type="submission" date="2019-09" db="EMBL/GenBank/DDBJ databases">
        <title>The hologenome of the rock-dwelling lichen Lasallia pustulata.</title>
        <authorList>
            <person name="Greshake Tzovaras B."/>
            <person name="Segers F."/>
            <person name="Bicker A."/>
            <person name="Dal Grande F."/>
            <person name="Otte J."/>
            <person name="Hankeln T."/>
            <person name="Schmitt I."/>
            <person name="Ebersberger I."/>
        </authorList>
    </citation>
    <scope>NUCLEOTIDE SEQUENCE [LARGE SCALE GENOMIC DNA]</scope>
    <source>
        <strain evidence="2">A1-1</strain>
    </source>
</reference>
<organism evidence="2 3">
    <name type="scientific">Lasallia pustulata</name>
    <dbReference type="NCBI Taxonomy" id="136370"/>
    <lineage>
        <taxon>Eukaryota</taxon>
        <taxon>Fungi</taxon>
        <taxon>Dikarya</taxon>
        <taxon>Ascomycota</taxon>
        <taxon>Pezizomycotina</taxon>
        <taxon>Lecanoromycetes</taxon>
        <taxon>OSLEUM clade</taxon>
        <taxon>Umbilicariomycetidae</taxon>
        <taxon>Umbilicariales</taxon>
        <taxon>Umbilicariaceae</taxon>
        <taxon>Lasallia</taxon>
    </lineage>
</organism>
<protein>
    <submittedName>
        <fullName evidence="2">Uncharacterized protein</fullName>
    </submittedName>
</protein>
<feature type="region of interest" description="Disordered" evidence="1">
    <location>
        <begin position="1"/>
        <end position="27"/>
    </location>
</feature>
<comment type="caution">
    <text evidence="2">The sequence shown here is derived from an EMBL/GenBank/DDBJ whole genome shotgun (WGS) entry which is preliminary data.</text>
</comment>
<sequence length="85" mass="9672">MSSGTKSDSDGMGCLSTPLDGSQPKRPLQISSYLKEKDRYKAFLCEQQKITFAEGHAMTDSLLTWEEDWARRSPNEPKHKKKPKL</sequence>
<proteinExistence type="predicted"/>
<gene>
    <name evidence="2" type="ORF">FRX48_03587</name>
</gene>
<evidence type="ECO:0000256" key="1">
    <source>
        <dbReference type="SAM" id="MobiDB-lite"/>
    </source>
</evidence>
<accession>A0A5M8PSP6</accession>
<evidence type="ECO:0000313" key="3">
    <source>
        <dbReference type="Proteomes" id="UP000324767"/>
    </source>
</evidence>